<dbReference type="Pfam" id="PF00144">
    <property type="entry name" value="Beta-lactamase"/>
    <property type="match status" value="1"/>
</dbReference>
<dbReference type="SUPFAM" id="SSF56601">
    <property type="entry name" value="beta-lactamase/transpeptidase-like"/>
    <property type="match status" value="1"/>
</dbReference>
<sequence length="133" mass="14611">MYDRSGVIAFASAASGDFDAPSTDVVTVKMLLSNCSGLPEDNGWSDHNLDLPRAEFITLLRKGFQFTEPPGQTYQYSNVAFTVASMILEIVSGERYETFLNREILEPLGLDSTRYTDSHADPVDRGKVGVAAR</sequence>
<dbReference type="RefSeq" id="WP_114043754.1">
    <property type="nucleotide sequence ID" value="NZ_CP025198.1"/>
</dbReference>
<dbReference type="OrthoDB" id="3863176at2"/>
<evidence type="ECO:0000313" key="3">
    <source>
        <dbReference type="Proteomes" id="UP000251995"/>
    </source>
</evidence>
<proteinExistence type="predicted"/>
<dbReference type="PANTHER" id="PTHR46825">
    <property type="entry name" value="D-ALANYL-D-ALANINE-CARBOXYPEPTIDASE/ENDOPEPTIDASE AMPH"/>
    <property type="match status" value="1"/>
</dbReference>
<evidence type="ECO:0000313" key="2">
    <source>
        <dbReference type="EMBL" id="AXE37627.1"/>
    </source>
</evidence>
<feature type="domain" description="Beta-lactamase-related" evidence="1">
    <location>
        <begin position="18"/>
        <end position="118"/>
    </location>
</feature>
<reference evidence="2 3" key="1">
    <citation type="submission" date="2017-12" db="EMBL/GenBank/DDBJ databases">
        <title>The whole genome sequence of the Acidipropionibacterium virtanenii sp. nov. type strain JS278.</title>
        <authorList>
            <person name="Laine P."/>
            <person name="Deptula P."/>
            <person name="Varmanen P."/>
            <person name="Auvinen P."/>
        </authorList>
    </citation>
    <scope>NUCLEOTIDE SEQUENCE [LARGE SCALE GENOMIC DNA]</scope>
    <source>
        <strain evidence="2 3">JS278</strain>
    </source>
</reference>
<dbReference type="InterPro" id="IPR050491">
    <property type="entry name" value="AmpC-like"/>
</dbReference>
<evidence type="ECO:0000259" key="1">
    <source>
        <dbReference type="Pfam" id="PF00144"/>
    </source>
</evidence>
<dbReference type="InterPro" id="IPR012338">
    <property type="entry name" value="Beta-lactam/transpept-like"/>
</dbReference>
<dbReference type="AlphaFoldDB" id="A0A344UQS9"/>
<protein>
    <submittedName>
        <fullName evidence="2">Penicillin-binding protein 4</fullName>
    </submittedName>
</protein>
<accession>A0A344UQS9</accession>
<organism evidence="2 3">
    <name type="scientific">Acidipropionibacterium virtanenii</name>
    <dbReference type="NCBI Taxonomy" id="2057246"/>
    <lineage>
        <taxon>Bacteria</taxon>
        <taxon>Bacillati</taxon>
        <taxon>Actinomycetota</taxon>
        <taxon>Actinomycetes</taxon>
        <taxon>Propionibacteriales</taxon>
        <taxon>Propionibacteriaceae</taxon>
        <taxon>Acidipropionibacterium</taxon>
    </lineage>
</organism>
<gene>
    <name evidence="2" type="primary">pbpE_1</name>
    <name evidence="2" type="ORF">JS278_00434</name>
</gene>
<dbReference type="EMBL" id="CP025198">
    <property type="protein sequence ID" value="AXE37627.1"/>
    <property type="molecule type" value="Genomic_DNA"/>
</dbReference>
<dbReference type="Proteomes" id="UP000251995">
    <property type="component" value="Chromosome"/>
</dbReference>
<name>A0A344UQS9_9ACTN</name>
<dbReference type="InterPro" id="IPR001466">
    <property type="entry name" value="Beta-lactam-related"/>
</dbReference>
<dbReference type="KEGG" id="acij:JS278_00434"/>
<dbReference type="Gene3D" id="3.40.710.10">
    <property type="entry name" value="DD-peptidase/beta-lactamase superfamily"/>
    <property type="match status" value="1"/>
</dbReference>
<dbReference type="PANTHER" id="PTHR46825:SF15">
    <property type="entry name" value="BETA-LACTAMASE-RELATED DOMAIN-CONTAINING PROTEIN"/>
    <property type="match status" value="1"/>
</dbReference>
<keyword evidence="3" id="KW-1185">Reference proteome</keyword>